<accession>A0ACB8QP24</accession>
<proteinExistence type="predicted"/>
<sequence>MDSLQIPDHSTPGPSSTSYKTYASSRPASVQPNMSSPPVTQHSSSRRQRASHTITSSQPDNNDSQPKYRDVYAHPAAQAWAAAHPGRAIPKFGPYLLLQTLGEGEFGKVKLGLHTTWGEEAAVKLLKRHNIDSAIRMSKVEREIEVLRMLKHPNIVRLYDVIETDKYIGIILDYASGGELFDHILAHRYLKEKDACKLFAQLISGVWYIHERKIVHRDLKLENLLLDRNRNVIITDFGFANRFEHRADDLMQTSCGSPCYAAPELVISEGSYVGSAVDIWSCGVILYAMLAGYLPFDDDPANPDGDNINLLYKYIVSTPLSFPDYIS</sequence>
<protein>
    <submittedName>
        <fullName evidence="1">Kinase-like domain-containing protein</fullName>
    </submittedName>
</protein>
<organism evidence="1 2">
    <name type="scientific">Vararia minispora EC-137</name>
    <dbReference type="NCBI Taxonomy" id="1314806"/>
    <lineage>
        <taxon>Eukaryota</taxon>
        <taxon>Fungi</taxon>
        <taxon>Dikarya</taxon>
        <taxon>Basidiomycota</taxon>
        <taxon>Agaricomycotina</taxon>
        <taxon>Agaricomycetes</taxon>
        <taxon>Russulales</taxon>
        <taxon>Lachnocladiaceae</taxon>
        <taxon>Vararia</taxon>
    </lineage>
</organism>
<evidence type="ECO:0000313" key="2">
    <source>
        <dbReference type="Proteomes" id="UP000814128"/>
    </source>
</evidence>
<reference evidence="1" key="2">
    <citation type="journal article" date="2022" name="New Phytol.">
        <title>Evolutionary transition to the ectomycorrhizal habit in the genomes of a hyperdiverse lineage of mushroom-forming fungi.</title>
        <authorList>
            <person name="Looney B."/>
            <person name="Miyauchi S."/>
            <person name="Morin E."/>
            <person name="Drula E."/>
            <person name="Courty P.E."/>
            <person name="Kohler A."/>
            <person name="Kuo A."/>
            <person name="LaButti K."/>
            <person name="Pangilinan J."/>
            <person name="Lipzen A."/>
            <person name="Riley R."/>
            <person name="Andreopoulos W."/>
            <person name="He G."/>
            <person name="Johnson J."/>
            <person name="Nolan M."/>
            <person name="Tritt A."/>
            <person name="Barry K.W."/>
            <person name="Grigoriev I.V."/>
            <person name="Nagy L.G."/>
            <person name="Hibbett D."/>
            <person name="Henrissat B."/>
            <person name="Matheny P.B."/>
            <person name="Labbe J."/>
            <person name="Martin F.M."/>
        </authorList>
    </citation>
    <scope>NUCLEOTIDE SEQUENCE</scope>
    <source>
        <strain evidence="1">EC-137</strain>
    </source>
</reference>
<comment type="caution">
    <text evidence="1">The sequence shown here is derived from an EMBL/GenBank/DDBJ whole genome shotgun (WGS) entry which is preliminary data.</text>
</comment>
<reference evidence="1" key="1">
    <citation type="submission" date="2021-02" db="EMBL/GenBank/DDBJ databases">
        <authorList>
            <consortium name="DOE Joint Genome Institute"/>
            <person name="Ahrendt S."/>
            <person name="Looney B.P."/>
            <person name="Miyauchi S."/>
            <person name="Morin E."/>
            <person name="Drula E."/>
            <person name="Courty P.E."/>
            <person name="Chicoki N."/>
            <person name="Fauchery L."/>
            <person name="Kohler A."/>
            <person name="Kuo A."/>
            <person name="Labutti K."/>
            <person name="Pangilinan J."/>
            <person name="Lipzen A."/>
            <person name="Riley R."/>
            <person name="Andreopoulos W."/>
            <person name="He G."/>
            <person name="Johnson J."/>
            <person name="Barry K.W."/>
            <person name="Grigoriev I.V."/>
            <person name="Nagy L."/>
            <person name="Hibbett D."/>
            <person name="Henrissat B."/>
            <person name="Matheny P.B."/>
            <person name="Labbe J."/>
            <person name="Martin F."/>
        </authorList>
    </citation>
    <scope>NUCLEOTIDE SEQUENCE</scope>
    <source>
        <strain evidence="1">EC-137</strain>
    </source>
</reference>
<gene>
    <name evidence="1" type="ORF">K488DRAFT_13254</name>
</gene>
<keyword evidence="2" id="KW-1185">Reference proteome</keyword>
<dbReference type="Proteomes" id="UP000814128">
    <property type="component" value="Unassembled WGS sequence"/>
</dbReference>
<feature type="non-terminal residue" evidence="1">
    <location>
        <position position="327"/>
    </location>
</feature>
<name>A0ACB8QP24_9AGAM</name>
<dbReference type="EMBL" id="MU273518">
    <property type="protein sequence ID" value="KAI0033524.1"/>
    <property type="molecule type" value="Genomic_DNA"/>
</dbReference>
<evidence type="ECO:0000313" key="1">
    <source>
        <dbReference type="EMBL" id="KAI0033524.1"/>
    </source>
</evidence>